<feature type="region of interest" description="Disordered" evidence="1">
    <location>
        <begin position="20"/>
        <end position="86"/>
    </location>
</feature>
<dbReference type="AlphaFoldDB" id="A0A1Q2YHT8"/>
<keyword evidence="3" id="KW-1185">Reference proteome</keyword>
<dbReference type="EMBL" id="BDGI01000100">
    <property type="protein sequence ID" value="GAV29092.1"/>
    <property type="molecule type" value="Genomic_DNA"/>
</dbReference>
<evidence type="ECO:0000313" key="3">
    <source>
        <dbReference type="Proteomes" id="UP000186136"/>
    </source>
</evidence>
<feature type="compositionally biased region" description="Low complexity" evidence="1">
    <location>
        <begin position="20"/>
        <end position="60"/>
    </location>
</feature>
<comment type="caution">
    <text evidence="2">The sequence shown here is derived from an EMBL/GenBank/DDBJ whole genome shotgun (WGS) entry which is preliminary data.</text>
</comment>
<reference evidence="2 3" key="1">
    <citation type="submission" date="2016-08" db="EMBL/GenBank/DDBJ databases">
        <title>Whole genome shotgun sequence of Pichia membranifaciens KS47-1.</title>
        <authorList>
            <person name="Konishi M."/>
            <person name="Ishida M."/>
            <person name="Arakawa T."/>
            <person name="Kato Y."/>
            <person name="Horiuchi J."/>
        </authorList>
    </citation>
    <scope>NUCLEOTIDE SEQUENCE [LARGE SCALE GENOMIC DNA]</scope>
    <source>
        <strain evidence="2 3">KS47-1</strain>
    </source>
</reference>
<dbReference type="Proteomes" id="UP000186136">
    <property type="component" value="Unassembled WGS sequence"/>
</dbReference>
<organism evidence="2 3">
    <name type="scientific">Pichia membranifaciens</name>
    <dbReference type="NCBI Taxonomy" id="4926"/>
    <lineage>
        <taxon>Eukaryota</taxon>
        <taxon>Fungi</taxon>
        <taxon>Dikarya</taxon>
        <taxon>Ascomycota</taxon>
        <taxon>Saccharomycotina</taxon>
        <taxon>Pichiomycetes</taxon>
        <taxon>Pichiales</taxon>
        <taxon>Pichiaceae</taxon>
        <taxon>Pichia</taxon>
    </lineage>
</organism>
<protein>
    <submittedName>
        <fullName evidence="2">Uncharacterized protein</fullName>
    </submittedName>
</protein>
<feature type="compositionally biased region" description="Low complexity" evidence="1">
    <location>
        <begin position="69"/>
        <end position="78"/>
    </location>
</feature>
<evidence type="ECO:0000313" key="2">
    <source>
        <dbReference type="EMBL" id="GAV29092.1"/>
    </source>
</evidence>
<gene>
    <name evidence="2" type="ORF">PMKS-002572</name>
</gene>
<sequence length="152" mass="16893">MEQPTNNVFQFQQQLQMNTQRNNSHNNNGNSSANSNSNNNGNAGSRKSHFSNVGNNSNHNQNKHRKQQMDQNQSNMDDLQNHNISNASPQILPQRSQTLPFSSSSANSLSMINEYSNNMYQNPGTPQYSFANFTGGSLNQIPAELLVMLSAC</sequence>
<name>A0A1Q2YHT8_9ASCO</name>
<evidence type="ECO:0000256" key="1">
    <source>
        <dbReference type="SAM" id="MobiDB-lite"/>
    </source>
</evidence>
<proteinExistence type="predicted"/>
<accession>A0A1Q2YHT8</accession>